<reference evidence="2" key="1">
    <citation type="journal article" date="2023" name="G3 (Bethesda)">
        <title>Whole genome assembly and annotation of the endangered Caribbean coral Acropora cervicornis.</title>
        <authorList>
            <person name="Selwyn J.D."/>
            <person name="Vollmer S.V."/>
        </authorList>
    </citation>
    <scope>NUCLEOTIDE SEQUENCE</scope>
    <source>
        <strain evidence="2">K2</strain>
    </source>
</reference>
<feature type="region of interest" description="Disordered" evidence="1">
    <location>
        <begin position="156"/>
        <end position="181"/>
    </location>
</feature>
<dbReference type="Proteomes" id="UP001249851">
    <property type="component" value="Unassembled WGS sequence"/>
</dbReference>
<gene>
    <name evidence="2" type="ORF">P5673_013902</name>
</gene>
<dbReference type="AlphaFoldDB" id="A0AAD9V6V0"/>
<feature type="compositionally biased region" description="Basic and acidic residues" evidence="1">
    <location>
        <begin position="1029"/>
        <end position="1038"/>
    </location>
</feature>
<feature type="compositionally biased region" description="Basic and acidic residues" evidence="1">
    <location>
        <begin position="708"/>
        <end position="720"/>
    </location>
</feature>
<feature type="compositionally biased region" description="Basic and acidic residues" evidence="1">
    <location>
        <begin position="1144"/>
        <end position="1157"/>
    </location>
</feature>
<feature type="compositionally biased region" description="Low complexity" evidence="1">
    <location>
        <begin position="951"/>
        <end position="964"/>
    </location>
</feature>
<feature type="region of interest" description="Disordered" evidence="1">
    <location>
        <begin position="793"/>
        <end position="1087"/>
    </location>
</feature>
<feature type="region of interest" description="Disordered" evidence="1">
    <location>
        <begin position="741"/>
        <end position="780"/>
    </location>
</feature>
<feature type="compositionally biased region" description="Acidic residues" evidence="1">
    <location>
        <begin position="899"/>
        <end position="912"/>
    </location>
</feature>
<name>A0AAD9V6V0_ACRCE</name>
<proteinExistence type="predicted"/>
<protein>
    <submittedName>
        <fullName evidence="2">Uncharacterized protein</fullName>
    </submittedName>
</protein>
<feature type="region of interest" description="Disordered" evidence="1">
    <location>
        <begin position="690"/>
        <end position="720"/>
    </location>
</feature>
<feature type="compositionally biased region" description="Acidic residues" evidence="1">
    <location>
        <begin position="748"/>
        <end position="762"/>
    </location>
</feature>
<accession>A0AAD9V6V0</accession>
<sequence>MAAGTDKLAVEVMLNERFFFVVVIAKSKSIRELGTEIQNVARELFTEFRGEVSILETKNGARIPHQYTAGDVLHSKSPIFAYTSGYSVLNGKRQTGFHHGEFWNTTRRMINAVSVPSGHDSVVNTNCESIQRLSNRPVLSQIDCNKEHCPKTSTSLHENNGECEEESPFSQKNNEKVETNNDTMTERNQIRRRLCFNEGSRMQQRSKRSEKTGLIADQSCDAVMDKANSVESNNSRALHCAETQPCASKFSRSESCQLKQNKTMTTSAYKVANWLNANKESEDEEFPATSERRKRIKSKVGNSAKGRDVSSDVASDSDSDQTECTSTVYSPRRYEKQSKRKSDMNQKERAGNRKCEKTRKNTALKSRDKGCTEHNDSEQITSKQTCEGIQLSCRRLSTTSSVGSLTTPCQVRIKRLCVSNQHGKWKAILHPDDSKSSSESESDLNLAERLRRLGSHAMKRTEGSSNMKSVCQDHSLVTNISLEERFRRTSRRSLNEQSLMTGETASKINEVQNFAARVGRERFDALHLEARITKDQSSLKEEQVVETEGSAPHCDLEEHSGEAAAAVGDIDGRAVESPSLSDINHSNSGCSVTSAKWESNSSEGKTSTNRRSRISQVLQNRKESEEKQYVLKETSRVVEDVNVVKALQDDNDCPVRPSSKNELQAVRPNENVLISKKGLLASQTSLTFLGSSHRRHSSTSLSQEPEMDLTHTRLPKETTTERQHGILEYHPLMAREKTLFKTGTSSSTEDESSEKETDDDSPNLDVGKKQNLESNKDKLNDETANFIAEGPEKQIMSVDVTTDRLYNNEEKDADLPGAVKSRQTNPAENVSDLPIEPTERESMSVAPEIISKLKNDNKRSQIDSVCSDSKGANEKGEKNRNNLTSERSARESLISGSSEGEDDQDCREEDLENTSSTGDNESGNHFPDSMGSILDPVESIKGERRKRKHSSSSSTASDKLAASAGQDDDLSSLKPKRKRLDKMKQKREGRSKYLSQSESNNAEGREGSVDFEACKQTTDDTVLSAKNSLGEERSHSESENEEESQPTNERSIEKESVDFEDGKQKTDILSSANGSLANEENLSSDDETCLLAKDILKEPKRSLVDDIKHAEETPLKSQSFRKFDDEEESIVDSDDAISTETDDPERRGIVRTKESPKMKHQTGLGLHAQGVKEQPANQARGNTNDQTPLGRPNIKSKNEVGRTPQPNSACTPKNHSVRRNELRNSPAVTDVAKPLGPSNSRQRASKALLSLLDFGKKG</sequence>
<feature type="compositionally biased region" description="Polar residues" evidence="1">
    <location>
        <begin position="913"/>
        <end position="923"/>
    </location>
</feature>
<dbReference type="EMBL" id="JARQWQ010000027">
    <property type="protein sequence ID" value="KAK2562925.1"/>
    <property type="molecule type" value="Genomic_DNA"/>
</dbReference>
<feature type="region of interest" description="Disordered" evidence="1">
    <location>
        <begin position="280"/>
        <end position="376"/>
    </location>
</feature>
<feature type="compositionally biased region" description="Basic and acidic residues" evidence="1">
    <location>
        <begin position="871"/>
        <end position="880"/>
    </location>
</feature>
<comment type="caution">
    <text evidence="2">The sequence shown here is derived from an EMBL/GenBank/DDBJ whole genome shotgun (WGS) entry which is preliminary data.</text>
</comment>
<evidence type="ECO:0000313" key="2">
    <source>
        <dbReference type="EMBL" id="KAK2562925.1"/>
    </source>
</evidence>
<reference evidence="2" key="2">
    <citation type="journal article" date="2023" name="Science">
        <title>Genomic signatures of disease resistance in endangered staghorn corals.</title>
        <authorList>
            <person name="Vollmer S.V."/>
            <person name="Selwyn J.D."/>
            <person name="Despard B.A."/>
            <person name="Roesel C.L."/>
        </authorList>
    </citation>
    <scope>NUCLEOTIDE SEQUENCE</scope>
    <source>
        <strain evidence="2">K2</strain>
    </source>
</reference>
<feature type="region of interest" description="Disordered" evidence="1">
    <location>
        <begin position="1100"/>
        <end position="1244"/>
    </location>
</feature>
<feature type="compositionally biased region" description="Basic and acidic residues" evidence="1">
    <location>
        <begin position="332"/>
        <end position="376"/>
    </location>
</feature>
<feature type="compositionally biased region" description="Polar residues" evidence="1">
    <location>
        <begin position="1015"/>
        <end position="1027"/>
    </location>
</feature>
<feature type="compositionally biased region" description="Polar residues" evidence="1">
    <location>
        <begin position="993"/>
        <end position="1002"/>
    </location>
</feature>
<feature type="compositionally biased region" description="Basic and acidic residues" evidence="1">
    <location>
        <begin position="766"/>
        <end position="780"/>
    </location>
</feature>
<feature type="compositionally biased region" description="Polar residues" evidence="1">
    <location>
        <begin position="1067"/>
        <end position="1081"/>
    </location>
</feature>
<organism evidence="2 3">
    <name type="scientific">Acropora cervicornis</name>
    <name type="common">Staghorn coral</name>
    <dbReference type="NCBI Taxonomy" id="6130"/>
    <lineage>
        <taxon>Eukaryota</taxon>
        <taxon>Metazoa</taxon>
        <taxon>Cnidaria</taxon>
        <taxon>Anthozoa</taxon>
        <taxon>Hexacorallia</taxon>
        <taxon>Scleractinia</taxon>
        <taxon>Astrocoeniina</taxon>
        <taxon>Acroporidae</taxon>
        <taxon>Acropora</taxon>
    </lineage>
</organism>
<feature type="compositionally biased region" description="Basic and acidic residues" evidence="1">
    <location>
        <begin position="1100"/>
        <end position="1114"/>
    </location>
</feature>
<feature type="compositionally biased region" description="Acidic residues" evidence="1">
    <location>
        <begin position="1125"/>
        <end position="1143"/>
    </location>
</feature>
<feature type="compositionally biased region" description="Basic and acidic residues" evidence="1">
    <location>
        <begin position="982"/>
        <end position="991"/>
    </location>
</feature>
<feature type="region of interest" description="Disordered" evidence="1">
    <location>
        <begin position="575"/>
        <end position="624"/>
    </location>
</feature>
<feature type="region of interest" description="Disordered" evidence="1">
    <location>
        <begin position="536"/>
        <end position="559"/>
    </location>
</feature>
<keyword evidence="3" id="KW-1185">Reference proteome</keyword>
<feature type="compositionally biased region" description="Polar residues" evidence="1">
    <location>
        <begin position="1175"/>
        <end position="1187"/>
    </location>
</feature>
<feature type="compositionally biased region" description="Basic and acidic residues" evidence="1">
    <location>
        <begin position="1050"/>
        <end position="1066"/>
    </location>
</feature>
<feature type="compositionally biased region" description="Polar residues" evidence="1">
    <location>
        <begin position="578"/>
        <end position="607"/>
    </location>
</feature>
<evidence type="ECO:0000256" key="1">
    <source>
        <dbReference type="SAM" id="MobiDB-lite"/>
    </source>
</evidence>
<feature type="compositionally biased region" description="Basic and acidic residues" evidence="1">
    <location>
        <begin position="851"/>
        <end position="861"/>
    </location>
</feature>
<feature type="compositionally biased region" description="Polar residues" evidence="1">
    <location>
        <begin position="1204"/>
        <end position="1214"/>
    </location>
</feature>
<evidence type="ECO:0000313" key="3">
    <source>
        <dbReference type="Proteomes" id="UP001249851"/>
    </source>
</evidence>